<evidence type="ECO:0000256" key="5">
    <source>
        <dbReference type="ARBA" id="ARBA00022692"/>
    </source>
</evidence>
<keyword evidence="3" id="KW-0813">Transport</keyword>
<dbReference type="Proteomes" id="UP000001062">
    <property type="component" value="Chromosome"/>
</dbReference>
<keyword evidence="4" id="KW-1003">Cell membrane</keyword>
<dbReference type="OrthoDB" id="9805563at2"/>
<keyword evidence="7 8" id="KW-0472">Membrane</keyword>
<accession>F2K494</accession>
<reference evidence="9 10" key="1">
    <citation type="journal article" date="2012" name="Stand. Genomic Sci.">
        <title>Complete genome sequence of the melanogenic marine bacterium Marinomonas mediterranea type strain (MMB-1(T)).</title>
        <authorList>
            <person name="Lucas-Elio P."/>
            <person name="Goodwin L."/>
            <person name="Woyke T."/>
            <person name="Pitluck S."/>
            <person name="Nolan M."/>
            <person name="Kyrpides N.C."/>
            <person name="Detter J.C."/>
            <person name="Copeland A."/>
            <person name="Teshima H."/>
            <person name="Bruce D."/>
            <person name="Detter C."/>
            <person name="Tapia R."/>
            <person name="Han S."/>
            <person name="Land M.L."/>
            <person name="Ivanova N."/>
            <person name="Mikhailova N."/>
            <person name="Johnston A.W."/>
            <person name="Sanchez-Amat A."/>
        </authorList>
    </citation>
    <scope>NUCLEOTIDE SEQUENCE [LARGE SCALE GENOMIC DNA]</scope>
    <source>
        <strain evidence="10">ATCC 700492 / JCM 21426 / NBRC 103028 / MMB-1</strain>
    </source>
</reference>
<dbReference type="PANTHER" id="PTHR36838:SF4">
    <property type="entry name" value="AUXIN EFFLUX CARRIER FAMILY PROTEIN"/>
    <property type="match status" value="1"/>
</dbReference>
<organism evidence="9 10">
    <name type="scientific">Marinomonas mediterranea (strain ATCC 700492 / JCM 21426 / NBRC 103028 / MMB-1)</name>
    <dbReference type="NCBI Taxonomy" id="717774"/>
    <lineage>
        <taxon>Bacteria</taxon>
        <taxon>Pseudomonadati</taxon>
        <taxon>Pseudomonadota</taxon>
        <taxon>Gammaproteobacteria</taxon>
        <taxon>Oceanospirillales</taxon>
        <taxon>Oceanospirillaceae</taxon>
        <taxon>Marinomonas</taxon>
    </lineage>
</organism>
<keyword evidence="6 8" id="KW-1133">Transmembrane helix</keyword>
<evidence type="ECO:0000256" key="7">
    <source>
        <dbReference type="ARBA" id="ARBA00023136"/>
    </source>
</evidence>
<dbReference type="PATRIC" id="fig|717774.3.peg.3414"/>
<dbReference type="AlphaFoldDB" id="F2K494"/>
<keyword evidence="5 8" id="KW-0812">Transmembrane</keyword>
<evidence type="ECO:0000256" key="1">
    <source>
        <dbReference type="ARBA" id="ARBA00004651"/>
    </source>
</evidence>
<feature type="transmembrane region" description="Helical" evidence="8">
    <location>
        <begin position="194"/>
        <end position="211"/>
    </location>
</feature>
<comment type="subcellular location">
    <subcellularLocation>
        <location evidence="1">Cell membrane</location>
        <topology evidence="1">Multi-pass membrane protein</topology>
    </subcellularLocation>
</comment>
<feature type="transmembrane region" description="Helical" evidence="8">
    <location>
        <begin position="253"/>
        <end position="271"/>
    </location>
</feature>
<dbReference type="InterPro" id="IPR004776">
    <property type="entry name" value="Mem_transp_PIN-like"/>
</dbReference>
<gene>
    <name evidence="9" type="ordered locus">Marme_3319</name>
</gene>
<protein>
    <submittedName>
        <fullName evidence="9">Auxin Efflux Carrier</fullName>
    </submittedName>
</protein>
<evidence type="ECO:0000256" key="2">
    <source>
        <dbReference type="ARBA" id="ARBA00010145"/>
    </source>
</evidence>
<dbReference type="KEGG" id="mme:Marme_3319"/>
<evidence type="ECO:0000256" key="4">
    <source>
        <dbReference type="ARBA" id="ARBA00022475"/>
    </source>
</evidence>
<dbReference type="GO" id="GO:0005886">
    <property type="term" value="C:plasma membrane"/>
    <property type="evidence" value="ECO:0007669"/>
    <property type="project" value="UniProtKB-SubCell"/>
</dbReference>
<dbReference type="Gene3D" id="1.20.1530.20">
    <property type="match status" value="1"/>
</dbReference>
<feature type="transmembrane region" description="Helical" evidence="8">
    <location>
        <begin position="167"/>
        <end position="188"/>
    </location>
</feature>
<feature type="transmembrane region" description="Helical" evidence="8">
    <location>
        <begin position="121"/>
        <end position="146"/>
    </location>
</feature>
<comment type="similarity">
    <text evidence="2">Belongs to the auxin efflux carrier (TC 2.A.69) family.</text>
</comment>
<evidence type="ECO:0000256" key="8">
    <source>
        <dbReference type="SAM" id="Phobius"/>
    </source>
</evidence>
<evidence type="ECO:0000256" key="3">
    <source>
        <dbReference type="ARBA" id="ARBA00022448"/>
    </source>
</evidence>
<dbReference type="GO" id="GO:0055085">
    <property type="term" value="P:transmembrane transport"/>
    <property type="evidence" value="ECO:0007669"/>
    <property type="project" value="InterPro"/>
</dbReference>
<dbReference type="EMBL" id="CP002583">
    <property type="protein sequence ID" value="ADZ92535.1"/>
    <property type="molecule type" value="Genomic_DNA"/>
</dbReference>
<dbReference type="STRING" id="717774.Marme_3319"/>
<dbReference type="RefSeq" id="WP_013662437.1">
    <property type="nucleotide sequence ID" value="NC_015276.1"/>
</dbReference>
<dbReference type="HOGENOM" id="CLU_056175_3_1_6"/>
<dbReference type="PANTHER" id="PTHR36838">
    <property type="entry name" value="AUXIN EFFLUX CARRIER FAMILY PROTEIN"/>
    <property type="match status" value="1"/>
</dbReference>
<proteinExistence type="inferred from homology"/>
<dbReference type="eggNOG" id="COG0679">
    <property type="taxonomic scope" value="Bacteria"/>
</dbReference>
<dbReference type="InterPro" id="IPR038770">
    <property type="entry name" value="Na+/solute_symporter_sf"/>
</dbReference>
<keyword evidence="10" id="KW-1185">Reference proteome</keyword>
<evidence type="ECO:0000313" key="10">
    <source>
        <dbReference type="Proteomes" id="UP000001062"/>
    </source>
</evidence>
<feature type="transmembrane region" description="Helical" evidence="8">
    <location>
        <begin position="283"/>
        <end position="307"/>
    </location>
</feature>
<evidence type="ECO:0000313" key="9">
    <source>
        <dbReference type="EMBL" id="ADZ92535.1"/>
    </source>
</evidence>
<feature type="transmembrane region" description="Helical" evidence="8">
    <location>
        <begin position="61"/>
        <end position="86"/>
    </location>
</feature>
<name>F2K494_MARM1</name>
<evidence type="ECO:0000256" key="6">
    <source>
        <dbReference type="ARBA" id="ARBA00022989"/>
    </source>
</evidence>
<dbReference type="Pfam" id="PF03547">
    <property type="entry name" value="Mem_trans"/>
    <property type="match status" value="1"/>
</dbReference>
<feature type="transmembrane region" description="Helical" evidence="8">
    <location>
        <begin position="223"/>
        <end position="247"/>
    </location>
</feature>
<sequence length="312" mass="33479">MTIILAVLPVFLLLVLGVFLRRIRFLPDDTWVGFDRLVYWVLFPALLFNKTSQIDLYSPMIPTYATLLLGALVVTAAVSFLGGFLLKLAPPQNSSLLQASVRYNTFITLAIAQQLYGSEGLVLATIGAAVLIPTINVFLVISMVLMHGDRNASVIRLVVKELFRNPLVLSIATGLSVNALGWSPVLILTNVTEILSQATLPLVLLAVGASVRLDAVKDVGKAFVWGSVSRMLVFPAVIFALCVQLDISGLPAAIALLFGFSPTATSAYALARQLGGDAPQMAAHITLQTGLCLVTIPLSIALTQWWMEGAFS</sequence>